<gene>
    <name evidence="2" type="ORF">HHJ78_01970</name>
</gene>
<proteinExistence type="predicted"/>
<protein>
    <submittedName>
        <fullName evidence="2">Uncharacterized protein</fullName>
    </submittedName>
</protein>
<accession>A0A7Y0U014</accession>
<feature type="chain" id="PRO_5031265151" evidence="1">
    <location>
        <begin position="30"/>
        <end position="106"/>
    </location>
</feature>
<dbReference type="EMBL" id="JABCUR010000002">
    <property type="protein sequence ID" value="NMW64327.1"/>
    <property type="molecule type" value="Genomic_DNA"/>
</dbReference>
<sequence length="106" mass="11780">MKKKHTTILLSTFVAASLTFLPASSVATASEWETKKETICESLEVANCAETVDYNPAPIVIEGVQYSVKDGLEHHAISGTLAGAKNRYQTKDWWPYHDMYLNWGSS</sequence>
<evidence type="ECO:0000313" key="3">
    <source>
        <dbReference type="Proteomes" id="UP000578252"/>
    </source>
</evidence>
<dbReference type="RefSeq" id="WP_169771490.1">
    <property type="nucleotide sequence ID" value="NZ_JABCUR010000002.1"/>
</dbReference>
<name>A0A7Y0U014_9ACTO</name>
<dbReference type="Proteomes" id="UP000578252">
    <property type="component" value="Unassembled WGS sequence"/>
</dbReference>
<evidence type="ECO:0000256" key="1">
    <source>
        <dbReference type="SAM" id="SignalP"/>
    </source>
</evidence>
<organism evidence="2 3">
    <name type="scientific">Mobiluncus mulieris</name>
    <dbReference type="NCBI Taxonomy" id="2052"/>
    <lineage>
        <taxon>Bacteria</taxon>
        <taxon>Bacillati</taxon>
        <taxon>Actinomycetota</taxon>
        <taxon>Actinomycetes</taxon>
        <taxon>Actinomycetales</taxon>
        <taxon>Actinomycetaceae</taxon>
        <taxon>Mobiluncus</taxon>
    </lineage>
</organism>
<reference evidence="2 3" key="1">
    <citation type="submission" date="2020-04" db="EMBL/GenBank/DDBJ databases">
        <title>Antimicrobial susceptibility and clonality of vaginal-derived multi-drug resistant Mobiluncus isolates in China.</title>
        <authorList>
            <person name="Zhang X."/>
        </authorList>
    </citation>
    <scope>NUCLEOTIDE SEQUENCE [LARGE SCALE GENOMIC DNA]</scope>
    <source>
        <strain evidence="2 3">13</strain>
    </source>
</reference>
<evidence type="ECO:0000313" key="2">
    <source>
        <dbReference type="EMBL" id="NMW64327.1"/>
    </source>
</evidence>
<feature type="signal peptide" evidence="1">
    <location>
        <begin position="1"/>
        <end position="29"/>
    </location>
</feature>
<keyword evidence="1" id="KW-0732">Signal</keyword>
<dbReference type="AlphaFoldDB" id="A0A7Y0U014"/>
<comment type="caution">
    <text evidence="2">The sequence shown here is derived from an EMBL/GenBank/DDBJ whole genome shotgun (WGS) entry which is preliminary data.</text>
</comment>